<evidence type="ECO:0000256" key="1">
    <source>
        <dbReference type="SAM" id="MobiDB-lite"/>
    </source>
</evidence>
<feature type="domain" description="ORC1/DEAH AAA+ ATPase" evidence="2">
    <location>
        <begin position="145"/>
        <end position="292"/>
    </location>
</feature>
<comment type="caution">
    <text evidence="3">The sequence shown here is derived from an EMBL/GenBank/DDBJ whole genome shotgun (WGS) entry which is preliminary data.</text>
</comment>
<dbReference type="Pfam" id="PF13401">
    <property type="entry name" value="AAA_22"/>
    <property type="match status" value="1"/>
</dbReference>
<proteinExistence type="predicted"/>
<dbReference type="RefSeq" id="WP_388040631.1">
    <property type="nucleotide sequence ID" value="NZ_JBHUEK010000028.1"/>
</dbReference>
<accession>A0ABW4MWJ6</accession>
<sequence length="581" mass="65937">MVKKMHLESMYQFMPSLIGSQREAEYLEQVIHAYKDNPYIEALPPIFEEDYVASKIGKFPDYTEEHRALGKETRLHLVQQISDYVEPLPTHLLVEQRLSRLVRHGYKARNPFSPEHIRQFHIGFEDILEKGVDKEGFNLAGVRSTAAGFAILGVSGQGKTTSIESSLLLYPQVIHHSMYKDQPFIRKQLVWLKLNCPFDGSIKGLCFNFFQAVDSNLGTNYFQKFVSKGSSVDILIPIMAHIATLHGLGVLVIDEIQNLSFAKSGGAEKMLNYFTQLINTIGVPVVLIGTFKAMRLLSGSFSQARRSTGQGDLIMDRLEEGVEWDFFLQNLWQYQWTAKKTKLSEPLKRAMYENSQGIIDIAVKLYMLAQWEAIDNGGENEKLTVGLLKSVANRHMRLVQPLLRVLKNNDPDKHALVDDLYPNWTELDLFLKQSKESVSMKGKIKKSLTRDEKVEHDKDIYIELVKTAIEFGAPTDVAESISQNLLKINEDEVDIVKLRNQVVSEVNRYISNTEIINSSPEKGGSKTNKSKPKGKKGTEWRDEDDLRNAVESKNVEGEEIYAKLADMGNVPIKDDLDKLII</sequence>
<dbReference type="Proteomes" id="UP001597227">
    <property type="component" value="Unassembled WGS sequence"/>
</dbReference>
<evidence type="ECO:0000259" key="2">
    <source>
        <dbReference type="Pfam" id="PF13401"/>
    </source>
</evidence>
<evidence type="ECO:0000313" key="4">
    <source>
        <dbReference type="Proteomes" id="UP001597227"/>
    </source>
</evidence>
<protein>
    <submittedName>
        <fullName evidence="3">ATP-binding protein</fullName>
    </submittedName>
</protein>
<keyword evidence="3" id="KW-0547">Nucleotide-binding</keyword>
<dbReference type="EMBL" id="JBHUEK010000028">
    <property type="protein sequence ID" value="MFD1780815.1"/>
    <property type="molecule type" value="Genomic_DNA"/>
</dbReference>
<name>A0ABW4MWJ6_9BACI</name>
<organism evidence="3 4">
    <name type="scientific">Fredinandcohnia salidurans</name>
    <dbReference type="NCBI Taxonomy" id="2595041"/>
    <lineage>
        <taxon>Bacteria</taxon>
        <taxon>Bacillati</taxon>
        <taxon>Bacillota</taxon>
        <taxon>Bacilli</taxon>
        <taxon>Bacillales</taxon>
        <taxon>Bacillaceae</taxon>
        <taxon>Fredinandcohnia</taxon>
    </lineage>
</organism>
<gene>
    <name evidence="3" type="ORF">ACFSFW_19360</name>
</gene>
<feature type="region of interest" description="Disordered" evidence="1">
    <location>
        <begin position="516"/>
        <end position="552"/>
    </location>
</feature>
<keyword evidence="3" id="KW-0067">ATP-binding</keyword>
<feature type="compositionally biased region" description="Basic and acidic residues" evidence="1">
    <location>
        <begin position="536"/>
        <end position="552"/>
    </location>
</feature>
<keyword evidence="4" id="KW-1185">Reference proteome</keyword>
<reference evidence="4" key="1">
    <citation type="journal article" date="2019" name="Int. J. Syst. Evol. Microbiol.">
        <title>The Global Catalogue of Microorganisms (GCM) 10K type strain sequencing project: providing services to taxonomists for standard genome sequencing and annotation.</title>
        <authorList>
            <consortium name="The Broad Institute Genomics Platform"/>
            <consortium name="The Broad Institute Genome Sequencing Center for Infectious Disease"/>
            <person name="Wu L."/>
            <person name="Ma J."/>
        </authorList>
    </citation>
    <scope>NUCLEOTIDE SEQUENCE [LARGE SCALE GENOMIC DNA]</scope>
    <source>
        <strain evidence="4">CCUG 15531</strain>
    </source>
</reference>
<dbReference type="GO" id="GO:0005524">
    <property type="term" value="F:ATP binding"/>
    <property type="evidence" value="ECO:0007669"/>
    <property type="project" value="UniProtKB-KW"/>
</dbReference>
<evidence type="ECO:0000313" key="3">
    <source>
        <dbReference type="EMBL" id="MFD1780815.1"/>
    </source>
</evidence>
<dbReference type="SUPFAM" id="SSF52540">
    <property type="entry name" value="P-loop containing nucleoside triphosphate hydrolases"/>
    <property type="match status" value="1"/>
</dbReference>
<dbReference type="Gene3D" id="3.40.50.300">
    <property type="entry name" value="P-loop containing nucleotide triphosphate hydrolases"/>
    <property type="match status" value="1"/>
</dbReference>
<dbReference type="InterPro" id="IPR027417">
    <property type="entry name" value="P-loop_NTPase"/>
</dbReference>
<dbReference type="InterPro" id="IPR049945">
    <property type="entry name" value="AAA_22"/>
</dbReference>